<dbReference type="PANTHER" id="PTHR41248">
    <property type="entry name" value="NORD PROTEIN"/>
    <property type="match status" value="1"/>
</dbReference>
<protein>
    <recommendedName>
        <fullName evidence="4">Nitric oxide reductase activation protein</fullName>
    </recommendedName>
</protein>
<reference evidence="2 3" key="1">
    <citation type="submission" date="2016-07" db="EMBL/GenBank/DDBJ databases">
        <title>Bacillus oceanisediminis whole genome.</title>
        <authorList>
            <person name="Pal Y."/>
            <person name="Verma A."/>
            <person name="Mual P."/>
            <person name="Srinivasan K."/>
        </authorList>
    </citation>
    <scope>NUCLEOTIDE SEQUENCE [LARGE SCALE GENOMIC DNA]</scope>
    <source>
        <strain evidence="2 3">Bhandara28</strain>
    </source>
</reference>
<dbReference type="RefSeq" id="WP_071159909.1">
    <property type="nucleotide sequence ID" value="NZ_MBRJ01000059.1"/>
</dbReference>
<accession>A0ABX3CKM8</accession>
<dbReference type="PANTHER" id="PTHR41248:SF1">
    <property type="entry name" value="NORD PROTEIN"/>
    <property type="match status" value="1"/>
</dbReference>
<name>A0ABX3CKM8_9BACI</name>
<dbReference type="InterPro" id="IPR036465">
    <property type="entry name" value="vWFA_dom_sf"/>
</dbReference>
<feature type="compositionally biased region" description="Polar residues" evidence="1">
    <location>
        <begin position="292"/>
        <end position="301"/>
    </location>
</feature>
<feature type="compositionally biased region" description="Basic and acidic residues" evidence="1">
    <location>
        <begin position="278"/>
        <end position="291"/>
    </location>
</feature>
<evidence type="ECO:0000313" key="2">
    <source>
        <dbReference type="EMBL" id="OHX41389.1"/>
    </source>
</evidence>
<feature type="compositionally biased region" description="Basic and acidic residues" evidence="1">
    <location>
        <begin position="250"/>
        <end position="267"/>
    </location>
</feature>
<dbReference type="EMBL" id="MBRJ01000059">
    <property type="protein sequence ID" value="OHX41389.1"/>
    <property type="molecule type" value="Genomic_DNA"/>
</dbReference>
<dbReference type="Proteomes" id="UP000180194">
    <property type="component" value="Unassembled WGS sequence"/>
</dbReference>
<organism evidence="2 3">
    <name type="scientific">Cytobacillus oceanisediminis</name>
    <dbReference type="NCBI Taxonomy" id="665099"/>
    <lineage>
        <taxon>Bacteria</taxon>
        <taxon>Bacillati</taxon>
        <taxon>Bacillota</taxon>
        <taxon>Bacilli</taxon>
        <taxon>Bacillales</taxon>
        <taxon>Bacillaceae</taxon>
        <taxon>Cytobacillus</taxon>
    </lineage>
</organism>
<gene>
    <name evidence="2" type="ORF">BBV17_28750</name>
</gene>
<keyword evidence="3" id="KW-1185">Reference proteome</keyword>
<proteinExistence type="predicted"/>
<dbReference type="SUPFAM" id="SSF53300">
    <property type="entry name" value="vWA-like"/>
    <property type="match status" value="1"/>
</dbReference>
<evidence type="ECO:0000313" key="3">
    <source>
        <dbReference type="Proteomes" id="UP000180194"/>
    </source>
</evidence>
<dbReference type="InterPro" id="IPR051928">
    <property type="entry name" value="NorD/CobT"/>
</dbReference>
<evidence type="ECO:0008006" key="4">
    <source>
        <dbReference type="Google" id="ProtNLM"/>
    </source>
</evidence>
<sequence length="638" mass="73976">MTTALSLRQEKVKQREGVRLKRTLRSLFGGKDFGFLWTDDSTSYTDGETIWVKYEVQTEHHRLFSPEECRILRKGHGLHERGHIEFDYLPDYAQWQVDNHSTRLEDWKDFSNPKYPIQWLQFFGNMSMDGRMENFVVLKFPTYKDYVDFTNYEWRFGIREEGIGENPIQDFQDCYSSRVLGMNDLEGWLPEAVELVNTVQEKIEELRFAPSTKECLELVSSIMKEVWPTLAEWMELNDMEMDQPPADYQSDSHEDGQQWGDSKETRENAQSILVQVEIAKEDSAREEESSTEKNTTGSMNESEGKVPEKTHESDKEKPSKPDFSHIIRIEEKQQEKDFKEADELVSDFEEKNVEVSIEIPEKKTRLNEEIVVKAYHRQNANEYAKLCGEIKRFIRPTSKALRELLEGEKDQVRKNVRSGRFMPNKAWKAVHCSDSNVFQKYKAGTPKGNAFVSLLGDISGSTWCLLPDGIPVYQEIQKAMLLLLESCVEAGIPTTAHAFTEDDETIIYPIKPNPHRYGEEEKSYLGAIKPELGNRDTLALQWSLDQLIRRQEDIRLAIILSDGIPVFEHGEGPETIRNMVEKAEKQGIDVLCLFVGEPSPHTIQTVRDMYPGRAIFSEQNIARELQKQVKRIIRQRRK</sequence>
<feature type="region of interest" description="Disordered" evidence="1">
    <location>
        <begin position="241"/>
        <end position="325"/>
    </location>
</feature>
<evidence type="ECO:0000256" key="1">
    <source>
        <dbReference type="SAM" id="MobiDB-lite"/>
    </source>
</evidence>
<comment type="caution">
    <text evidence="2">The sequence shown here is derived from an EMBL/GenBank/DDBJ whole genome shotgun (WGS) entry which is preliminary data.</text>
</comment>
<feature type="compositionally biased region" description="Basic and acidic residues" evidence="1">
    <location>
        <begin position="302"/>
        <end position="325"/>
    </location>
</feature>